<name>A0ABV9HVW5_9FLAO</name>
<dbReference type="InterPro" id="IPR015890">
    <property type="entry name" value="Chorismate_C"/>
</dbReference>
<dbReference type="PANTHER" id="PTHR42839">
    <property type="entry name" value="ISOCHORISMATE SYNTHASE ENTC"/>
    <property type="match status" value="1"/>
</dbReference>
<dbReference type="Pfam" id="PF00425">
    <property type="entry name" value="Chorismate_bind"/>
    <property type="match status" value="2"/>
</dbReference>
<gene>
    <name evidence="2" type="ORF">ACFO3O_10260</name>
</gene>
<dbReference type="Proteomes" id="UP001596043">
    <property type="component" value="Unassembled WGS sequence"/>
</dbReference>
<reference evidence="3" key="1">
    <citation type="journal article" date="2019" name="Int. J. Syst. Evol. Microbiol.">
        <title>The Global Catalogue of Microorganisms (GCM) 10K type strain sequencing project: providing services to taxonomists for standard genome sequencing and annotation.</title>
        <authorList>
            <consortium name="The Broad Institute Genomics Platform"/>
            <consortium name="The Broad Institute Genome Sequencing Center for Infectious Disease"/>
            <person name="Wu L."/>
            <person name="Ma J."/>
        </authorList>
    </citation>
    <scope>NUCLEOTIDE SEQUENCE [LARGE SCALE GENOMIC DNA]</scope>
    <source>
        <strain evidence="3">YJ-61-S</strain>
    </source>
</reference>
<protein>
    <submittedName>
        <fullName evidence="2">Chorismate-binding protein</fullName>
    </submittedName>
</protein>
<dbReference type="EMBL" id="JBHSFV010000005">
    <property type="protein sequence ID" value="MFC4634292.1"/>
    <property type="molecule type" value="Genomic_DNA"/>
</dbReference>
<sequence>MTEASFFKYITRQFEDALPFVVYRKPEGNHLQSFYQEDDVLHYVKDFTESGFAFAPFDNVQKTCIIPDTHQILCEWKASASALSQTNSKVRLPKEDLSHKNAHIALVQKAIDTIQAGLLKKVVLSRKRTFPDALQDPIAVFKKLLDTYTSAFVYIWYHPNVGLWLGATPETLLQVKNRIVHTMSLAGTQKYISDTPVFWGAKEKEEQQLVTDTIVSRLKPLTKDLTVGETESHRAGNLWHLKTTISARLETSEVSLDEVIKVLHPTPAVCGLPVESAKRFIRENENYDRSYYTGFLGELNLKREMTRSKTRRNVENLAYRSIQKQTHLFVNLRCMEHTAMGTQIYVGGGITGASIPESEWEETRHKLETMGRVLF</sequence>
<organism evidence="2 3">
    <name type="scientific">Dokdonia ponticola</name>
    <dbReference type="NCBI Taxonomy" id="2041041"/>
    <lineage>
        <taxon>Bacteria</taxon>
        <taxon>Pseudomonadati</taxon>
        <taxon>Bacteroidota</taxon>
        <taxon>Flavobacteriia</taxon>
        <taxon>Flavobacteriales</taxon>
        <taxon>Flavobacteriaceae</taxon>
        <taxon>Dokdonia</taxon>
    </lineage>
</organism>
<accession>A0ABV9HVW5</accession>
<dbReference type="SUPFAM" id="SSF56322">
    <property type="entry name" value="ADC synthase"/>
    <property type="match status" value="1"/>
</dbReference>
<evidence type="ECO:0000259" key="1">
    <source>
        <dbReference type="Pfam" id="PF00425"/>
    </source>
</evidence>
<proteinExistence type="predicted"/>
<dbReference type="InterPro" id="IPR005801">
    <property type="entry name" value="ADC_synthase"/>
</dbReference>
<comment type="caution">
    <text evidence="2">The sequence shown here is derived from an EMBL/GenBank/DDBJ whole genome shotgun (WGS) entry which is preliminary data.</text>
</comment>
<keyword evidence="3" id="KW-1185">Reference proteome</keyword>
<evidence type="ECO:0000313" key="2">
    <source>
        <dbReference type="EMBL" id="MFC4634292.1"/>
    </source>
</evidence>
<dbReference type="Gene3D" id="3.60.120.10">
    <property type="entry name" value="Anthranilate synthase"/>
    <property type="match status" value="1"/>
</dbReference>
<feature type="domain" description="Chorismate-utilising enzyme C-terminal" evidence="1">
    <location>
        <begin position="319"/>
        <end position="366"/>
    </location>
</feature>
<dbReference type="PANTHER" id="PTHR42839:SF2">
    <property type="entry name" value="ISOCHORISMATE SYNTHASE ENTC"/>
    <property type="match status" value="1"/>
</dbReference>
<feature type="domain" description="Chorismate-utilising enzyme C-terminal" evidence="1">
    <location>
        <begin position="101"/>
        <end position="305"/>
    </location>
</feature>
<dbReference type="RefSeq" id="WP_379978515.1">
    <property type="nucleotide sequence ID" value="NZ_JBHSFV010000005.1"/>
</dbReference>
<evidence type="ECO:0000313" key="3">
    <source>
        <dbReference type="Proteomes" id="UP001596043"/>
    </source>
</evidence>